<evidence type="ECO:0000256" key="1">
    <source>
        <dbReference type="SAM" id="Phobius"/>
    </source>
</evidence>
<feature type="transmembrane region" description="Helical" evidence="1">
    <location>
        <begin position="386"/>
        <end position="408"/>
    </location>
</feature>
<dbReference type="EMBL" id="QGDL01000001">
    <property type="protein sequence ID" value="PWJ32094.1"/>
    <property type="molecule type" value="Genomic_DNA"/>
</dbReference>
<feature type="transmembrane region" description="Helical" evidence="1">
    <location>
        <begin position="314"/>
        <end position="331"/>
    </location>
</feature>
<evidence type="ECO:0000313" key="3">
    <source>
        <dbReference type="Proteomes" id="UP000245845"/>
    </source>
</evidence>
<feature type="transmembrane region" description="Helical" evidence="1">
    <location>
        <begin position="428"/>
        <end position="447"/>
    </location>
</feature>
<keyword evidence="1" id="KW-1133">Transmembrane helix</keyword>
<feature type="transmembrane region" description="Helical" evidence="1">
    <location>
        <begin position="50"/>
        <end position="71"/>
    </location>
</feature>
<keyword evidence="1" id="KW-0472">Membrane</keyword>
<keyword evidence="3" id="KW-1185">Reference proteome</keyword>
<feature type="transmembrane region" description="Helical" evidence="1">
    <location>
        <begin position="191"/>
        <end position="211"/>
    </location>
</feature>
<protein>
    <submittedName>
        <fullName evidence="2">GPH family glycoside/pentoside/hexuronide:cation symporter</fullName>
    </submittedName>
</protein>
<organism evidence="2 3">
    <name type="scientific">Faecalicatena orotica</name>
    <dbReference type="NCBI Taxonomy" id="1544"/>
    <lineage>
        <taxon>Bacteria</taxon>
        <taxon>Bacillati</taxon>
        <taxon>Bacillota</taxon>
        <taxon>Clostridia</taxon>
        <taxon>Lachnospirales</taxon>
        <taxon>Lachnospiraceae</taxon>
        <taxon>Faecalicatena</taxon>
    </lineage>
</organism>
<dbReference type="Pfam" id="PF13347">
    <property type="entry name" value="MFS_2"/>
    <property type="match status" value="1"/>
</dbReference>
<sequence length="466" mass="50663">MSRKPLGKDKDGIQKVMRFGDYLGDAAGQFTLNAISGLVGQLTYFYTDKVGLAAGAVGTAFLIVKLIDAFTDLIMGYIVDHTKPGKERYRPWLLKMSVPAAVMIVLLFTVPANVSSTMQMVYMFITNFLLTAVIYTALCIPYASLMVVRTASQQERGNMGTWRAGAGYVSGMIIAVAIIPITNMLGGDQTAWIKFSAVLAVVAVICLLITWKTSKETNPVMEAENKPGAQDEALPFKEAITNLFHNKYWVMVLIMGLAVNITYGLANSAGTYYAKWIYGNDNLVGIQGAIGMIPTILGFILVGPMIKKLGVTKTLKVSFFIGMAGNALRLLNPYNFVYNTVLGCFGTFANIPMMCLLGVLTAMTIDYNEYKFNNRMLASSQAACGFGSKVGNGLGASLVAWCLAIASYNPEAAVASAAVKQAVFTFNIYVPLILFTVLFILSIKFDLEKKLPQIHAEIAQRKDQAK</sequence>
<gene>
    <name evidence="2" type="ORF">A8806_101382</name>
</gene>
<feature type="transmembrane region" description="Helical" evidence="1">
    <location>
        <begin position="21"/>
        <end position="44"/>
    </location>
</feature>
<feature type="transmembrane region" description="Helical" evidence="1">
    <location>
        <begin position="337"/>
        <end position="365"/>
    </location>
</feature>
<dbReference type="Proteomes" id="UP000245845">
    <property type="component" value="Unassembled WGS sequence"/>
</dbReference>
<dbReference type="OrthoDB" id="9764596at2"/>
<dbReference type="PANTHER" id="PTHR11328:SF24">
    <property type="entry name" value="MAJOR FACILITATOR SUPERFAMILY (MFS) PROFILE DOMAIN-CONTAINING PROTEIN"/>
    <property type="match status" value="1"/>
</dbReference>
<dbReference type="InterPro" id="IPR039672">
    <property type="entry name" value="MFS_2"/>
</dbReference>
<dbReference type="PANTHER" id="PTHR11328">
    <property type="entry name" value="MAJOR FACILITATOR SUPERFAMILY DOMAIN-CONTAINING PROTEIN"/>
    <property type="match status" value="1"/>
</dbReference>
<dbReference type="Gene3D" id="1.20.1250.20">
    <property type="entry name" value="MFS general substrate transporter like domains"/>
    <property type="match status" value="2"/>
</dbReference>
<feature type="transmembrane region" description="Helical" evidence="1">
    <location>
        <begin position="166"/>
        <end position="185"/>
    </location>
</feature>
<name>A0A2Y9BAZ3_9FIRM</name>
<feature type="transmembrane region" description="Helical" evidence="1">
    <location>
        <begin position="286"/>
        <end position="302"/>
    </location>
</feature>
<dbReference type="NCBIfam" id="TIGR00792">
    <property type="entry name" value="gph"/>
    <property type="match status" value="1"/>
</dbReference>
<accession>A0A2Y9BAZ3</accession>
<feature type="transmembrane region" description="Helical" evidence="1">
    <location>
        <begin position="248"/>
        <end position="266"/>
    </location>
</feature>
<comment type="caution">
    <text evidence="2">The sequence shown here is derived from an EMBL/GenBank/DDBJ whole genome shotgun (WGS) entry which is preliminary data.</text>
</comment>
<dbReference type="AlphaFoldDB" id="A0A2Y9BAZ3"/>
<proteinExistence type="predicted"/>
<dbReference type="GO" id="GO:0008643">
    <property type="term" value="P:carbohydrate transport"/>
    <property type="evidence" value="ECO:0007669"/>
    <property type="project" value="InterPro"/>
</dbReference>
<dbReference type="GO" id="GO:0015293">
    <property type="term" value="F:symporter activity"/>
    <property type="evidence" value="ECO:0007669"/>
    <property type="project" value="InterPro"/>
</dbReference>
<reference evidence="2 3" key="1">
    <citation type="submission" date="2018-05" db="EMBL/GenBank/DDBJ databases">
        <title>The Hungate 1000. A catalogue of reference genomes from the rumen microbiome.</title>
        <authorList>
            <person name="Kelly W."/>
        </authorList>
    </citation>
    <scope>NUCLEOTIDE SEQUENCE [LARGE SCALE GENOMIC DNA]</scope>
    <source>
        <strain evidence="2 3">NLAE-zl-C242</strain>
    </source>
</reference>
<dbReference type="GO" id="GO:0006814">
    <property type="term" value="P:sodium ion transport"/>
    <property type="evidence" value="ECO:0007669"/>
    <property type="project" value="InterPro"/>
</dbReference>
<feature type="transmembrane region" description="Helical" evidence="1">
    <location>
        <begin position="120"/>
        <end position="145"/>
    </location>
</feature>
<evidence type="ECO:0000313" key="2">
    <source>
        <dbReference type="EMBL" id="PWJ32094.1"/>
    </source>
</evidence>
<dbReference type="RefSeq" id="WP_109729460.1">
    <property type="nucleotide sequence ID" value="NZ_BAAACK010000007.1"/>
</dbReference>
<dbReference type="GO" id="GO:0005886">
    <property type="term" value="C:plasma membrane"/>
    <property type="evidence" value="ECO:0007669"/>
    <property type="project" value="TreeGrafter"/>
</dbReference>
<feature type="transmembrane region" description="Helical" evidence="1">
    <location>
        <begin position="92"/>
        <end position="114"/>
    </location>
</feature>
<dbReference type="InterPro" id="IPR036259">
    <property type="entry name" value="MFS_trans_sf"/>
</dbReference>
<keyword evidence="1" id="KW-0812">Transmembrane</keyword>
<dbReference type="InterPro" id="IPR001927">
    <property type="entry name" value="Na/Gal_symport"/>
</dbReference>
<dbReference type="SUPFAM" id="SSF103473">
    <property type="entry name" value="MFS general substrate transporter"/>
    <property type="match status" value="1"/>
</dbReference>